<dbReference type="GO" id="GO:0005509">
    <property type="term" value="F:calcium ion binding"/>
    <property type="evidence" value="ECO:0007669"/>
    <property type="project" value="InterPro"/>
</dbReference>
<dbReference type="Pfam" id="PF13499">
    <property type="entry name" value="EF-hand_7"/>
    <property type="match status" value="2"/>
</dbReference>
<keyword evidence="1" id="KW-0479">Metal-binding</keyword>
<gene>
    <name evidence="5" type="ORF">KFE25_012624</name>
</gene>
<dbReference type="AlphaFoldDB" id="A0A8J6C6N2"/>
<reference evidence="5" key="1">
    <citation type="submission" date="2021-05" db="EMBL/GenBank/DDBJ databases">
        <title>The genome of the haptophyte Pavlova lutheri (Diacronema luteri, Pavlovales) - a model for lipid biosynthesis in eukaryotic algae.</title>
        <authorList>
            <person name="Hulatt C.J."/>
            <person name="Posewitz M.C."/>
        </authorList>
    </citation>
    <scope>NUCLEOTIDE SEQUENCE</scope>
    <source>
        <strain evidence="5">NIVA-4/92</strain>
    </source>
</reference>
<dbReference type="OrthoDB" id="191686at2759"/>
<feature type="domain" description="EF-hand" evidence="4">
    <location>
        <begin position="63"/>
        <end position="93"/>
    </location>
</feature>
<evidence type="ECO:0000313" key="5">
    <source>
        <dbReference type="EMBL" id="KAG8456938.1"/>
    </source>
</evidence>
<evidence type="ECO:0000256" key="2">
    <source>
        <dbReference type="ARBA" id="ARBA00022737"/>
    </source>
</evidence>
<keyword evidence="3" id="KW-0106">Calcium</keyword>
<organism evidence="5 6">
    <name type="scientific">Diacronema lutheri</name>
    <name type="common">Unicellular marine alga</name>
    <name type="synonym">Monochrysis lutheri</name>
    <dbReference type="NCBI Taxonomy" id="2081491"/>
    <lineage>
        <taxon>Eukaryota</taxon>
        <taxon>Haptista</taxon>
        <taxon>Haptophyta</taxon>
        <taxon>Pavlovophyceae</taxon>
        <taxon>Pavlovales</taxon>
        <taxon>Pavlovaceae</taxon>
        <taxon>Diacronema</taxon>
    </lineage>
</organism>
<accession>A0A8J6C6N2</accession>
<name>A0A8J6C6N2_DIALT</name>
<dbReference type="OMA" id="DTNFDRD"/>
<evidence type="ECO:0000256" key="3">
    <source>
        <dbReference type="ARBA" id="ARBA00022837"/>
    </source>
</evidence>
<dbReference type="PRINTS" id="PR00450">
    <property type="entry name" value="RECOVERIN"/>
</dbReference>
<dbReference type="PROSITE" id="PS50222">
    <property type="entry name" value="EF_HAND_2"/>
    <property type="match status" value="4"/>
</dbReference>
<comment type="caution">
    <text evidence="5">The sequence shown here is derived from an EMBL/GenBank/DDBJ whole genome shotgun (WGS) entry which is preliminary data.</text>
</comment>
<feature type="domain" description="EF-hand" evidence="4">
    <location>
        <begin position="135"/>
        <end position="170"/>
    </location>
</feature>
<dbReference type="FunFam" id="1.10.238.10:FF:000001">
    <property type="entry name" value="Calmodulin 1"/>
    <property type="match status" value="1"/>
</dbReference>
<feature type="domain" description="EF-hand" evidence="4">
    <location>
        <begin position="26"/>
        <end position="61"/>
    </location>
</feature>
<dbReference type="CDD" id="cd00051">
    <property type="entry name" value="EFh"/>
    <property type="match status" value="2"/>
</dbReference>
<evidence type="ECO:0000313" key="6">
    <source>
        <dbReference type="Proteomes" id="UP000751190"/>
    </source>
</evidence>
<dbReference type="SMART" id="SM00054">
    <property type="entry name" value="EFh"/>
    <property type="match status" value="4"/>
</dbReference>
<dbReference type="Gene3D" id="1.10.238.10">
    <property type="entry name" value="EF-hand"/>
    <property type="match status" value="1"/>
</dbReference>
<dbReference type="PANTHER" id="PTHR45942">
    <property type="entry name" value="PROTEIN PHOSPATASE 3 REGULATORY SUBUNIT B ALPHA ISOFORM TYPE 1"/>
    <property type="match status" value="1"/>
</dbReference>
<evidence type="ECO:0000256" key="1">
    <source>
        <dbReference type="ARBA" id="ARBA00022723"/>
    </source>
</evidence>
<dbReference type="InterPro" id="IPR002048">
    <property type="entry name" value="EF_hand_dom"/>
</dbReference>
<feature type="domain" description="EF-hand" evidence="4">
    <location>
        <begin position="94"/>
        <end position="129"/>
    </location>
</feature>
<dbReference type="EMBL" id="JAGTXO010000096">
    <property type="protein sequence ID" value="KAG8456938.1"/>
    <property type="molecule type" value="Genomic_DNA"/>
</dbReference>
<proteinExistence type="predicted"/>
<dbReference type="InterPro" id="IPR011992">
    <property type="entry name" value="EF-hand-dom_pair"/>
</dbReference>
<keyword evidence="2" id="KW-0677">Repeat</keyword>
<protein>
    <recommendedName>
        <fullName evidence="4">EF-hand domain-containing protein</fullName>
    </recommendedName>
</protein>
<keyword evidence="6" id="KW-1185">Reference proteome</keyword>
<evidence type="ECO:0000259" key="4">
    <source>
        <dbReference type="PROSITE" id="PS50222"/>
    </source>
</evidence>
<dbReference type="PROSITE" id="PS00018">
    <property type="entry name" value="EF_HAND_1"/>
    <property type="match status" value="4"/>
</dbReference>
<dbReference type="SUPFAM" id="SSF47473">
    <property type="entry name" value="EF-hand"/>
    <property type="match status" value="1"/>
</dbReference>
<dbReference type="Proteomes" id="UP000751190">
    <property type="component" value="Unassembled WGS sequence"/>
</dbReference>
<sequence length="183" mass="20315">MGNAHAANLTTEEMDEMLLCSHFTEAEVKKLFRAFRRLDEDGSGQISRAEFMQVPSIASNPLVQRVMAVLDKDNDNEISFAEFVQALSVFSSENEGDKLHMAFKIYDIDGDGFITNGELFTVLKMMVGDNLGDAQLQQVVDKTMIFADKDKDGKVSFDEFCEVVASSDVELDQTLSLVIPSIV</sequence>
<dbReference type="InterPro" id="IPR018247">
    <property type="entry name" value="EF_Hand_1_Ca_BS"/>
</dbReference>